<feature type="compositionally biased region" description="Basic residues" evidence="1">
    <location>
        <begin position="503"/>
        <end position="512"/>
    </location>
</feature>
<feature type="compositionally biased region" description="Basic and acidic residues" evidence="1">
    <location>
        <begin position="429"/>
        <end position="438"/>
    </location>
</feature>
<organism evidence="3">
    <name type="scientific">Phaffia rhodozyma</name>
    <name type="common">Yeast</name>
    <name type="synonym">Xanthophyllomyces dendrorhous</name>
    <dbReference type="NCBI Taxonomy" id="264483"/>
    <lineage>
        <taxon>Eukaryota</taxon>
        <taxon>Fungi</taxon>
        <taxon>Dikarya</taxon>
        <taxon>Basidiomycota</taxon>
        <taxon>Agaricomycotina</taxon>
        <taxon>Tremellomycetes</taxon>
        <taxon>Cystofilobasidiales</taxon>
        <taxon>Mrakiaceae</taxon>
        <taxon>Phaffia</taxon>
    </lineage>
</organism>
<feature type="region of interest" description="Disordered" evidence="1">
    <location>
        <begin position="317"/>
        <end position="336"/>
    </location>
</feature>
<evidence type="ECO:0000313" key="3">
    <source>
        <dbReference type="EMBL" id="CED83417.1"/>
    </source>
</evidence>
<dbReference type="GO" id="GO:0010833">
    <property type="term" value="P:telomere maintenance via telomere lengthening"/>
    <property type="evidence" value="ECO:0007669"/>
    <property type="project" value="TreeGrafter"/>
</dbReference>
<dbReference type="InterPro" id="IPR001005">
    <property type="entry name" value="SANT/Myb"/>
</dbReference>
<feature type="region of interest" description="Disordered" evidence="1">
    <location>
        <begin position="473"/>
        <end position="543"/>
    </location>
</feature>
<proteinExistence type="predicted"/>
<dbReference type="InterPro" id="IPR052833">
    <property type="entry name" value="Telomeric_DNA-bd_trans-reg"/>
</dbReference>
<feature type="domain" description="Myb-like" evidence="2">
    <location>
        <begin position="551"/>
        <end position="613"/>
    </location>
</feature>
<feature type="compositionally biased region" description="Acidic residues" evidence="1">
    <location>
        <begin position="739"/>
        <end position="752"/>
    </location>
</feature>
<dbReference type="AlphaFoldDB" id="A0A0F7SMY0"/>
<feature type="compositionally biased region" description="Low complexity" evidence="1">
    <location>
        <begin position="487"/>
        <end position="502"/>
    </location>
</feature>
<feature type="compositionally biased region" description="Polar residues" evidence="1">
    <location>
        <begin position="638"/>
        <end position="647"/>
    </location>
</feature>
<feature type="compositionally biased region" description="Polar residues" evidence="1">
    <location>
        <begin position="317"/>
        <end position="334"/>
    </location>
</feature>
<feature type="compositionally biased region" description="Polar residues" evidence="1">
    <location>
        <begin position="654"/>
        <end position="663"/>
    </location>
</feature>
<name>A0A0F7SMY0_PHARH</name>
<protein>
    <submittedName>
        <fullName evidence="3">SANT/Myb domain</fullName>
    </submittedName>
</protein>
<dbReference type="GO" id="GO:0003691">
    <property type="term" value="F:double-stranded telomeric DNA binding"/>
    <property type="evidence" value="ECO:0007669"/>
    <property type="project" value="TreeGrafter"/>
</dbReference>
<dbReference type="PANTHER" id="PTHR47807:SF1">
    <property type="entry name" value="PROTEIN TBF1"/>
    <property type="match status" value="1"/>
</dbReference>
<evidence type="ECO:0000256" key="1">
    <source>
        <dbReference type="SAM" id="MobiDB-lite"/>
    </source>
</evidence>
<feature type="region of interest" description="Disordered" evidence="1">
    <location>
        <begin position="613"/>
        <end position="758"/>
    </location>
</feature>
<feature type="compositionally biased region" description="Polar residues" evidence="1">
    <location>
        <begin position="419"/>
        <end position="428"/>
    </location>
</feature>
<dbReference type="EMBL" id="LN483142">
    <property type="protein sequence ID" value="CED83417.1"/>
    <property type="molecule type" value="Genomic_DNA"/>
</dbReference>
<reference evidence="3" key="1">
    <citation type="submission" date="2014-08" db="EMBL/GenBank/DDBJ databases">
        <authorList>
            <person name="Sharma Rahul"/>
            <person name="Thines Marco"/>
        </authorList>
    </citation>
    <scope>NUCLEOTIDE SEQUENCE</scope>
</reference>
<feature type="region of interest" description="Disordered" evidence="1">
    <location>
        <begin position="352"/>
        <end position="403"/>
    </location>
</feature>
<dbReference type="SMART" id="SM00717">
    <property type="entry name" value="SANT"/>
    <property type="match status" value="1"/>
</dbReference>
<evidence type="ECO:0000259" key="2">
    <source>
        <dbReference type="SMART" id="SM00717"/>
    </source>
</evidence>
<dbReference type="Gene3D" id="1.10.10.60">
    <property type="entry name" value="Homeodomain-like"/>
    <property type="match status" value="1"/>
</dbReference>
<feature type="compositionally biased region" description="Acidic residues" evidence="1">
    <location>
        <begin position="380"/>
        <end position="392"/>
    </location>
</feature>
<feature type="compositionally biased region" description="Low complexity" evidence="1">
    <location>
        <begin position="1"/>
        <end position="18"/>
    </location>
</feature>
<feature type="compositionally biased region" description="Basic and acidic residues" evidence="1">
    <location>
        <begin position="699"/>
        <end position="738"/>
    </location>
</feature>
<accession>A0A0F7SMY0</accession>
<sequence length="788" mass="87228">MARTAAPPSSRSTRSTARVPLSNTVPAPPSPSGSSGSHQAHHDDEKQHVQNGLGDSVDPSIADQPDESRQSQSVEPAEPKHNQDPTSMILEGWFHKDEQLMKAGQQALENIRSVPLPPLLPGTAHPTSLALLILSLPLSDASPFETISTNFLHSICPLRPMSMDASMDPSVNQKAGVESALVRGRREKAWREEVLSDWLDVLLDICTQSAIHRPDDTTMEGEDLIQTFFSTALLDPPPSSGQYAKAEGIFRSTAERKTMGGIWEDNVADRVDILINHPDELGDKFPLDALNSRLETFLQNSIYKPFLTRPVDKFNFNETQPSAPILTGTPSPSYQGRALSRDETFIFGQNGENQSEEDSIMMEHSKNRPSSTRSTQFDREDADEEGEQDQQEGELGRTEEENNLLSDRLVLVSEEKLSEFSSDLNGQDTQRKDGWDAEDKEGAVAREILENVAFILAGQRDGSLLQSQIPSYQQIPGRSPTVDHAYPQSQTQPEPSSSSSQVKVKKPRKRTTRASMEGETEGYVNPDSSEGQGQARKGRGYTYFTGRNQTGRIRWTAEEDECLLNEMKEYKEEKTLPWASIIHRHGPNGSVSQILSNRNAVALKDRARNIKTRMKRLGESVPESLEAIKIPAKRDRTPSSTDPSANPSRRHHSQPLSQSQSVDHPSDAPSGSYVHPENDISIAMIPPDGDGNGVGRTMKSGEKKDDDEDRERREDYNPFDHPVEMTDQLDHQQHRREVEDEAGVGEREDMDVDMTSGVERCDPVGGLLIDEQEVGAALIDISSGGARI</sequence>
<feature type="region of interest" description="Disordered" evidence="1">
    <location>
        <begin position="419"/>
        <end position="438"/>
    </location>
</feature>
<dbReference type="PANTHER" id="PTHR47807">
    <property type="entry name" value="PROTEIN TBF1"/>
    <property type="match status" value="1"/>
</dbReference>
<feature type="region of interest" description="Disordered" evidence="1">
    <location>
        <begin position="1"/>
        <end position="85"/>
    </location>
</feature>